<evidence type="ECO:0000313" key="4">
    <source>
        <dbReference type="EMBL" id="CAH1000401.1"/>
    </source>
</evidence>
<organism evidence="4 5">
    <name type="scientific">Neolewinella maritima</name>
    <dbReference type="NCBI Taxonomy" id="1383882"/>
    <lineage>
        <taxon>Bacteria</taxon>
        <taxon>Pseudomonadati</taxon>
        <taxon>Bacteroidota</taxon>
        <taxon>Saprospiria</taxon>
        <taxon>Saprospirales</taxon>
        <taxon>Lewinellaceae</taxon>
        <taxon>Neolewinella</taxon>
    </lineage>
</organism>
<dbReference type="SUPFAM" id="SSF56219">
    <property type="entry name" value="DNase I-like"/>
    <property type="match status" value="1"/>
</dbReference>
<evidence type="ECO:0000256" key="2">
    <source>
        <dbReference type="SAM" id="Phobius"/>
    </source>
</evidence>
<feature type="region of interest" description="Disordered" evidence="1">
    <location>
        <begin position="326"/>
        <end position="366"/>
    </location>
</feature>
<evidence type="ECO:0000256" key="1">
    <source>
        <dbReference type="SAM" id="MobiDB-lite"/>
    </source>
</evidence>
<keyword evidence="5" id="KW-1185">Reference proteome</keyword>
<dbReference type="InterPro" id="IPR036691">
    <property type="entry name" value="Endo/exonu/phosph_ase_sf"/>
</dbReference>
<sequence>MIILRIIAYTLGIIGVVGTLLPFLRYDDWWIRGFDYPRQQLVVILAGSALFWGLSRHYNPTLNWTVGIILTVAAVYQAYRIYPYTPLHGKDARNAERIEQTDGHLSLMMSNVLQTNKRTDLVINVVKEQNPDILLTVETNEWWEEKLMEGLAEDYPYRVPVPLENLYGMHLWSKYELIDPQVKYRIKDDIPSIDTQIKLENGRTVDLHFLHPMPPSPTEAYASTGRDAELAMVGLEVRDKPDRTTIVAGDMNDVAWSHSSRLFQRLSGLLDPRRGRGMFSTFHAEYSLLRWPLDHVFHSTDLSVIELKRLDYVGSDHFPVLIKLSYEPQQDENQGETPESDDLEEADKTIDMGKRKEDNAVIEGGD</sequence>
<feature type="transmembrane region" description="Helical" evidence="2">
    <location>
        <begin position="36"/>
        <end position="55"/>
    </location>
</feature>
<dbReference type="Gene3D" id="3.60.10.10">
    <property type="entry name" value="Endonuclease/exonuclease/phosphatase"/>
    <property type="match status" value="1"/>
</dbReference>
<keyword evidence="2" id="KW-0472">Membrane</keyword>
<keyword evidence="2" id="KW-0812">Transmembrane</keyword>
<proteinExistence type="predicted"/>
<feature type="domain" description="Endonuclease/exonuclease/phosphatase" evidence="3">
    <location>
        <begin position="112"/>
        <end position="317"/>
    </location>
</feature>
<keyword evidence="2" id="KW-1133">Transmembrane helix</keyword>
<comment type="caution">
    <text evidence="4">The sequence shown here is derived from an EMBL/GenBank/DDBJ whole genome shotgun (WGS) entry which is preliminary data.</text>
</comment>
<dbReference type="Pfam" id="PF03372">
    <property type="entry name" value="Exo_endo_phos"/>
    <property type="match status" value="1"/>
</dbReference>
<dbReference type="Proteomes" id="UP000837803">
    <property type="component" value="Unassembled WGS sequence"/>
</dbReference>
<feature type="transmembrane region" description="Helical" evidence="2">
    <location>
        <begin position="61"/>
        <end position="79"/>
    </location>
</feature>
<dbReference type="EMBL" id="CAKLPZ010000001">
    <property type="protein sequence ID" value="CAH1000401.1"/>
    <property type="molecule type" value="Genomic_DNA"/>
</dbReference>
<feature type="compositionally biased region" description="Basic and acidic residues" evidence="1">
    <location>
        <begin position="346"/>
        <end position="359"/>
    </location>
</feature>
<dbReference type="RefSeq" id="WP_238750452.1">
    <property type="nucleotide sequence ID" value="NZ_CAKLPZ010000001.1"/>
</dbReference>
<feature type="transmembrane region" description="Helical" evidence="2">
    <location>
        <begin position="6"/>
        <end position="24"/>
    </location>
</feature>
<feature type="compositionally biased region" description="Acidic residues" evidence="1">
    <location>
        <begin position="329"/>
        <end position="345"/>
    </location>
</feature>
<evidence type="ECO:0000313" key="5">
    <source>
        <dbReference type="Proteomes" id="UP000837803"/>
    </source>
</evidence>
<accession>A0ABM9B0B0</accession>
<evidence type="ECO:0000259" key="3">
    <source>
        <dbReference type="Pfam" id="PF03372"/>
    </source>
</evidence>
<reference evidence="4" key="1">
    <citation type="submission" date="2021-12" db="EMBL/GenBank/DDBJ databases">
        <authorList>
            <person name="Rodrigo-Torres L."/>
            <person name="Arahal R. D."/>
            <person name="Lucena T."/>
        </authorList>
    </citation>
    <scope>NUCLEOTIDE SEQUENCE</scope>
    <source>
        <strain evidence="4">CECT 8419</strain>
    </source>
</reference>
<dbReference type="InterPro" id="IPR005135">
    <property type="entry name" value="Endo/exonuclease/phosphatase"/>
</dbReference>
<protein>
    <recommendedName>
        <fullName evidence="3">Endonuclease/exonuclease/phosphatase domain-containing protein</fullName>
    </recommendedName>
</protein>
<name>A0ABM9B0B0_9BACT</name>
<gene>
    <name evidence="4" type="ORF">LEM8419_01554</name>
</gene>